<keyword evidence="5 19" id="KW-0813">Transport</keyword>
<dbReference type="GO" id="GO:0051539">
    <property type="term" value="F:4 iron, 4 sulfur cluster binding"/>
    <property type="evidence" value="ECO:0007669"/>
    <property type="project" value="UniProtKB-UniRule"/>
</dbReference>
<sequence length="211" mass="23739">MKSGMLAAEATFSALQSANTSTVFLFDYEKALRNSSIWKELYQVRNMRPSFSTPLGLYGGVLYSGLEAYLFRGKTPWTLKHHSTDSAATKPASECEKIEYPKPDGVLSFDVLTSVSRTGTNHEEDQPVHLQVKDWDQHTDAAYPKYKGIENRFCPAGVYEYVEDASKPHGVRFQINAQNCIHCKTCDIKVPTQDINWQTPQGGEGPKYFKT</sequence>
<feature type="domain" description="4Fe-4S ferredoxin-type" evidence="20">
    <location>
        <begin position="171"/>
        <end position="200"/>
    </location>
</feature>
<dbReference type="EMBL" id="MVGC01000189">
    <property type="protein sequence ID" value="RJE22063.1"/>
    <property type="molecule type" value="Genomic_DNA"/>
</dbReference>
<keyword evidence="22" id="KW-1185">Reference proteome</keyword>
<dbReference type="GO" id="GO:0004174">
    <property type="term" value="F:electron-transferring-flavoprotein dehydrogenase activity"/>
    <property type="evidence" value="ECO:0007669"/>
    <property type="project" value="UniProtKB-UniRule"/>
</dbReference>
<protein>
    <recommendedName>
        <fullName evidence="19">Electron transfer flavoprotein-ubiquinone oxidoreductase</fullName>
        <shortName evidence="19">ETF-QO</shortName>
        <ecNumber evidence="19">1.5.5.1</ecNumber>
    </recommendedName>
</protein>
<keyword evidence="11 19" id="KW-0249">Electron transport</keyword>
<proteinExistence type="inferred from homology"/>
<keyword evidence="14 19" id="KW-0411">Iron-sulfur</keyword>
<comment type="caution">
    <text evidence="21">The sequence shown here is derived from an EMBL/GenBank/DDBJ whole genome shotgun (WGS) entry which is preliminary data.</text>
</comment>
<keyword evidence="15 19" id="KW-0830">Ubiquinone</keyword>
<dbReference type="STRING" id="2070753.A0A3A2ZIE4"/>
<organism evidence="21 22">
    <name type="scientific">Aspergillus sclerotialis</name>
    <dbReference type="NCBI Taxonomy" id="2070753"/>
    <lineage>
        <taxon>Eukaryota</taxon>
        <taxon>Fungi</taxon>
        <taxon>Dikarya</taxon>
        <taxon>Ascomycota</taxon>
        <taxon>Pezizomycotina</taxon>
        <taxon>Eurotiomycetes</taxon>
        <taxon>Eurotiomycetidae</taxon>
        <taxon>Eurotiales</taxon>
        <taxon>Aspergillaceae</taxon>
        <taxon>Aspergillus</taxon>
        <taxon>Aspergillus subgen. Polypaecilum</taxon>
    </lineage>
</organism>
<comment type="function">
    <text evidence="2 19">Accepts electrons from ETF and reduces ubiquinone.</text>
</comment>
<dbReference type="Pfam" id="PF05187">
    <property type="entry name" value="Fer4_ETF_QO"/>
    <property type="match status" value="1"/>
</dbReference>
<dbReference type="PANTHER" id="PTHR10617:SF107">
    <property type="entry name" value="ELECTRON TRANSFER FLAVOPROTEIN-UBIQUINONE OXIDOREDUCTASE, MITOCHONDRIAL"/>
    <property type="match status" value="1"/>
</dbReference>
<keyword evidence="7 19" id="KW-0479">Metal-binding</keyword>
<dbReference type="PANTHER" id="PTHR10617">
    <property type="entry name" value="ELECTRON TRANSFER FLAVOPROTEIN-UBIQUINONE OXIDOREDUCTASE"/>
    <property type="match status" value="1"/>
</dbReference>
<evidence type="ECO:0000256" key="13">
    <source>
        <dbReference type="ARBA" id="ARBA00023004"/>
    </source>
</evidence>
<keyword evidence="12 19" id="KW-0560">Oxidoreductase</keyword>
<dbReference type="InterPro" id="IPR017896">
    <property type="entry name" value="4Fe4S_Fe-S-bd"/>
</dbReference>
<evidence type="ECO:0000256" key="11">
    <source>
        <dbReference type="ARBA" id="ARBA00022982"/>
    </source>
</evidence>
<reference evidence="22" key="1">
    <citation type="submission" date="2017-02" db="EMBL/GenBank/DDBJ databases">
        <authorList>
            <person name="Tafer H."/>
            <person name="Lopandic K."/>
        </authorList>
    </citation>
    <scope>NUCLEOTIDE SEQUENCE [LARGE SCALE GENOMIC DNA]</scope>
    <source>
        <strain evidence="22">CBS 366.77</strain>
    </source>
</reference>
<evidence type="ECO:0000256" key="7">
    <source>
        <dbReference type="ARBA" id="ARBA00022723"/>
    </source>
</evidence>
<keyword evidence="17" id="KW-0472">Membrane</keyword>
<dbReference type="OrthoDB" id="4200943at2759"/>
<keyword evidence="16" id="KW-0496">Mitochondrion</keyword>
<dbReference type="EC" id="1.5.5.1" evidence="19"/>
<comment type="similarity">
    <text evidence="4">Belongs to the ETF-QO/FixC family.</text>
</comment>
<keyword evidence="13 19" id="KW-0408">Iron</keyword>
<name>A0A3A2ZIE4_9EURO</name>
<evidence type="ECO:0000313" key="21">
    <source>
        <dbReference type="EMBL" id="RJE22063.1"/>
    </source>
</evidence>
<evidence type="ECO:0000256" key="14">
    <source>
        <dbReference type="ARBA" id="ARBA00023014"/>
    </source>
</evidence>
<comment type="catalytic activity">
    <reaction evidence="18 19">
        <text>a ubiquinone + reduced [electron-transfer flavoprotein] = a ubiquinol + oxidized [electron-transfer flavoprotein] + H(+)</text>
        <dbReference type="Rhea" id="RHEA:24052"/>
        <dbReference type="Rhea" id="RHEA-COMP:9565"/>
        <dbReference type="Rhea" id="RHEA-COMP:9566"/>
        <dbReference type="Rhea" id="RHEA-COMP:10685"/>
        <dbReference type="Rhea" id="RHEA-COMP:10686"/>
        <dbReference type="ChEBI" id="CHEBI:15378"/>
        <dbReference type="ChEBI" id="CHEBI:16389"/>
        <dbReference type="ChEBI" id="CHEBI:17976"/>
        <dbReference type="ChEBI" id="CHEBI:57692"/>
        <dbReference type="ChEBI" id="CHEBI:58307"/>
        <dbReference type="EC" id="1.5.5.1"/>
    </reaction>
</comment>
<evidence type="ECO:0000256" key="1">
    <source>
        <dbReference type="ARBA" id="ARBA00001974"/>
    </source>
</evidence>
<dbReference type="AlphaFoldDB" id="A0A3A2ZIE4"/>
<keyword evidence="10" id="KW-0809">Transit peptide</keyword>
<evidence type="ECO:0000256" key="3">
    <source>
        <dbReference type="ARBA" id="ARBA00004273"/>
    </source>
</evidence>
<keyword evidence="8" id="KW-0999">Mitochondrion inner membrane</keyword>
<dbReference type="SUPFAM" id="SSF54862">
    <property type="entry name" value="4Fe-4S ferredoxins"/>
    <property type="match status" value="1"/>
</dbReference>
<comment type="cofactor">
    <cofactor evidence="1 19">
        <name>FAD</name>
        <dbReference type="ChEBI" id="CHEBI:57692"/>
    </cofactor>
</comment>
<dbReference type="Gene3D" id="3.30.9.90">
    <property type="match status" value="1"/>
</dbReference>
<gene>
    <name evidence="21" type="ORF">PHISCL_05610</name>
</gene>
<accession>A0A3A2ZIE4</accession>
<keyword evidence="9 19" id="KW-0274">FAD</keyword>
<dbReference type="InterPro" id="IPR036188">
    <property type="entry name" value="FAD/NAD-bd_sf"/>
</dbReference>
<evidence type="ECO:0000256" key="9">
    <source>
        <dbReference type="ARBA" id="ARBA00022827"/>
    </source>
</evidence>
<evidence type="ECO:0000256" key="5">
    <source>
        <dbReference type="ARBA" id="ARBA00022448"/>
    </source>
</evidence>
<evidence type="ECO:0000256" key="4">
    <source>
        <dbReference type="ARBA" id="ARBA00006796"/>
    </source>
</evidence>
<keyword evidence="6 19" id="KW-0285">Flavoprotein</keyword>
<dbReference type="FunFam" id="3.30.70.20:FF:000015">
    <property type="entry name" value="Electron transfer flavoprotein-ubiquinone oxidoreductase"/>
    <property type="match status" value="1"/>
</dbReference>
<dbReference type="Proteomes" id="UP000266188">
    <property type="component" value="Unassembled WGS sequence"/>
</dbReference>
<dbReference type="PROSITE" id="PS51379">
    <property type="entry name" value="4FE4S_FER_2"/>
    <property type="match status" value="1"/>
</dbReference>
<comment type="cofactor">
    <cofactor evidence="19">
        <name>[4Fe-4S] cluster</name>
        <dbReference type="ChEBI" id="CHEBI:49883"/>
    </cofactor>
    <text evidence="19">Binds 1 [4Fe-4S] cluster.</text>
</comment>
<evidence type="ECO:0000256" key="10">
    <source>
        <dbReference type="ARBA" id="ARBA00022946"/>
    </source>
</evidence>
<dbReference type="GO" id="GO:0005743">
    <property type="term" value="C:mitochondrial inner membrane"/>
    <property type="evidence" value="ECO:0007669"/>
    <property type="project" value="UniProtKB-SubCell"/>
</dbReference>
<evidence type="ECO:0000256" key="2">
    <source>
        <dbReference type="ARBA" id="ARBA00002819"/>
    </source>
</evidence>
<evidence type="ECO:0000256" key="19">
    <source>
        <dbReference type="RuleBase" id="RU366068"/>
    </source>
</evidence>
<evidence type="ECO:0000313" key="22">
    <source>
        <dbReference type="Proteomes" id="UP000266188"/>
    </source>
</evidence>
<comment type="subcellular location">
    <subcellularLocation>
        <location evidence="3">Mitochondrion inner membrane</location>
    </subcellularLocation>
</comment>
<evidence type="ECO:0000256" key="17">
    <source>
        <dbReference type="ARBA" id="ARBA00023136"/>
    </source>
</evidence>
<dbReference type="InterPro" id="IPR007859">
    <property type="entry name" value="ETF-QO/FixX_C"/>
</dbReference>
<evidence type="ECO:0000256" key="18">
    <source>
        <dbReference type="ARBA" id="ARBA00052682"/>
    </source>
</evidence>
<evidence type="ECO:0000256" key="12">
    <source>
        <dbReference type="ARBA" id="ARBA00023002"/>
    </source>
</evidence>
<evidence type="ECO:0000256" key="8">
    <source>
        <dbReference type="ARBA" id="ARBA00022792"/>
    </source>
</evidence>
<evidence type="ECO:0000256" key="16">
    <source>
        <dbReference type="ARBA" id="ARBA00023128"/>
    </source>
</evidence>
<evidence type="ECO:0000256" key="15">
    <source>
        <dbReference type="ARBA" id="ARBA00023075"/>
    </source>
</evidence>
<evidence type="ECO:0000259" key="20">
    <source>
        <dbReference type="PROSITE" id="PS51379"/>
    </source>
</evidence>
<dbReference type="SUPFAM" id="SSF51905">
    <property type="entry name" value="FAD/NAD(P)-binding domain"/>
    <property type="match status" value="1"/>
</dbReference>
<dbReference type="InterPro" id="IPR040156">
    <property type="entry name" value="ETF-QO"/>
</dbReference>
<dbReference type="Gene3D" id="3.30.70.20">
    <property type="match status" value="1"/>
</dbReference>
<dbReference type="GO" id="GO:0046872">
    <property type="term" value="F:metal ion binding"/>
    <property type="evidence" value="ECO:0007669"/>
    <property type="project" value="UniProtKB-KW"/>
</dbReference>
<evidence type="ECO:0000256" key="6">
    <source>
        <dbReference type="ARBA" id="ARBA00022630"/>
    </source>
</evidence>